<accession>A0A5Q6RYJ9</accession>
<dbReference type="Pfam" id="PF01144">
    <property type="entry name" value="CoA_trans"/>
    <property type="match status" value="1"/>
</dbReference>
<sequence length="295" mass="31065">MPDKVMTAAEAVGLIRDGDVVGLQAGPTQCAPMSLVRALVRAGRRDLHAVSLSGSMALDWLATSGALTRLTTAAVTMESYGMCRQVRRAVESGVVGFEELSETALLARLGAAARGLPFLPTRGMLGSDLLSVGNAHLAVIDDPFGGPPVVACQALRPDVALLHAHRADADGNVAVDPGPRHPMTTLLPRASDRVVVSVEEIVDADTLREHPEQTILPSFAVDAVVLAPYGAHPTSLFPRYDYDAAAFQAWVDASRDPADAEAFLASYVHGPATHDDYLALVGADRLSALTMERAS</sequence>
<gene>
    <name evidence="2" type="ORF">FE697_012900</name>
</gene>
<dbReference type="Gene3D" id="3.30.30.40">
    <property type="match status" value="1"/>
</dbReference>
<evidence type="ECO:0000313" key="3">
    <source>
        <dbReference type="Proteomes" id="UP000307768"/>
    </source>
</evidence>
<organism evidence="2 3">
    <name type="scientific">Mumia zhuanghuii</name>
    <dbReference type="NCBI Taxonomy" id="2585211"/>
    <lineage>
        <taxon>Bacteria</taxon>
        <taxon>Bacillati</taxon>
        <taxon>Actinomycetota</taxon>
        <taxon>Actinomycetes</taxon>
        <taxon>Propionibacteriales</taxon>
        <taxon>Nocardioidaceae</taxon>
        <taxon>Mumia</taxon>
    </lineage>
</organism>
<dbReference type="Gene3D" id="3.40.1080.10">
    <property type="entry name" value="Glutaconate Coenzyme A-transferase"/>
    <property type="match status" value="1"/>
</dbReference>
<dbReference type="RefSeq" id="WP_149769977.1">
    <property type="nucleotide sequence ID" value="NZ_VDFQ02000003.1"/>
</dbReference>
<comment type="caution">
    <text evidence="2">The sequence shown here is derived from an EMBL/GenBank/DDBJ whole genome shotgun (WGS) entry which is preliminary data.</text>
</comment>
<dbReference type="AlphaFoldDB" id="A0A5Q6RYJ9"/>
<dbReference type="SUPFAM" id="SSF100950">
    <property type="entry name" value="NagB/RpiA/CoA transferase-like"/>
    <property type="match status" value="1"/>
</dbReference>
<evidence type="ECO:0000313" key="2">
    <source>
        <dbReference type="EMBL" id="KAA1423026.1"/>
    </source>
</evidence>
<protein>
    <submittedName>
        <fullName evidence="2">CoA transferase subunit A</fullName>
    </submittedName>
</protein>
<keyword evidence="2" id="KW-0808">Transferase</keyword>
<dbReference type="Proteomes" id="UP000307768">
    <property type="component" value="Unassembled WGS sequence"/>
</dbReference>
<dbReference type="PANTHER" id="PTHR43293:SF3">
    <property type="entry name" value="CHOLESTEROL RING-CLEAVING HYDROLASE IPDB SUBUNIT"/>
    <property type="match status" value="1"/>
</dbReference>
<dbReference type="InterPro" id="IPR004165">
    <property type="entry name" value="CoA_trans_fam_I"/>
</dbReference>
<reference evidence="2 3" key="1">
    <citation type="submission" date="2019-09" db="EMBL/GenBank/DDBJ databases">
        <title>Mumia zhuanghuii sp. nov. isolated from the intestinal contents of plateau pika (Ochotona curzoniae) in the Qinghai-Tibet plateau of China.</title>
        <authorList>
            <person name="Tian Z."/>
        </authorList>
    </citation>
    <scope>NUCLEOTIDE SEQUENCE [LARGE SCALE GENOMIC DNA]</scope>
    <source>
        <strain evidence="3">350</strain>
    </source>
</reference>
<dbReference type="EMBL" id="VDFQ02000003">
    <property type="protein sequence ID" value="KAA1423026.1"/>
    <property type="molecule type" value="Genomic_DNA"/>
</dbReference>
<dbReference type="GO" id="GO:0008410">
    <property type="term" value="F:CoA-transferase activity"/>
    <property type="evidence" value="ECO:0007669"/>
    <property type="project" value="InterPro"/>
</dbReference>
<dbReference type="SMART" id="SM00882">
    <property type="entry name" value="CoA_trans"/>
    <property type="match status" value="1"/>
</dbReference>
<dbReference type="OrthoDB" id="3742129at2"/>
<dbReference type="InterPro" id="IPR037171">
    <property type="entry name" value="NagB/RpiA_transferase-like"/>
</dbReference>
<name>A0A5Q6RYJ9_9ACTN</name>
<proteinExistence type="inferred from homology"/>
<dbReference type="PANTHER" id="PTHR43293">
    <property type="entry name" value="ACETATE COA-TRANSFERASE YDIF"/>
    <property type="match status" value="1"/>
</dbReference>
<evidence type="ECO:0000256" key="1">
    <source>
        <dbReference type="ARBA" id="ARBA00007047"/>
    </source>
</evidence>
<comment type="similarity">
    <text evidence="1">Belongs to the 3-oxoacid CoA-transferase subunit B family.</text>
</comment>